<dbReference type="GO" id="GO:0005524">
    <property type="term" value="F:ATP binding"/>
    <property type="evidence" value="ECO:0007669"/>
    <property type="project" value="UniProtKB-KW"/>
</dbReference>
<keyword evidence="5" id="KW-1185">Reference proteome</keyword>
<dbReference type="SUPFAM" id="SSF52540">
    <property type="entry name" value="P-loop containing nucleoside triphosphate hydrolases"/>
    <property type="match status" value="1"/>
</dbReference>
<dbReference type="Proteomes" id="UP000321534">
    <property type="component" value="Unassembled WGS sequence"/>
</dbReference>
<reference evidence="4 5" key="1">
    <citation type="submission" date="2019-07" db="EMBL/GenBank/DDBJ databases">
        <title>Whole genome shotgun sequence of Terrabacter aerolatus NBRC 106305.</title>
        <authorList>
            <person name="Hosoyama A."/>
            <person name="Uohara A."/>
            <person name="Ohji S."/>
            <person name="Ichikawa N."/>
        </authorList>
    </citation>
    <scope>NUCLEOTIDE SEQUENCE [LARGE SCALE GENOMIC DNA]</scope>
    <source>
        <strain evidence="4 5">NBRC 106305</strain>
    </source>
</reference>
<gene>
    <name evidence="4" type="ORF">TAE01_04910</name>
</gene>
<dbReference type="RefSeq" id="WP_147063075.1">
    <property type="nucleotide sequence ID" value="NZ_BAAARO010000021.1"/>
</dbReference>
<dbReference type="PANTHER" id="PTHR43384:SF6">
    <property type="entry name" value="SEPTUM SITE-DETERMINING PROTEIN MIND HOMOLOG, CHLOROPLASTIC"/>
    <property type="match status" value="1"/>
</dbReference>
<evidence type="ECO:0000313" key="4">
    <source>
        <dbReference type="EMBL" id="GEO28681.1"/>
    </source>
</evidence>
<keyword evidence="1" id="KW-0547">Nucleotide-binding</keyword>
<evidence type="ECO:0000256" key="1">
    <source>
        <dbReference type="ARBA" id="ARBA00022741"/>
    </source>
</evidence>
<dbReference type="GO" id="GO:0005829">
    <property type="term" value="C:cytosol"/>
    <property type="evidence" value="ECO:0007669"/>
    <property type="project" value="TreeGrafter"/>
</dbReference>
<keyword evidence="2" id="KW-0067">ATP-binding</keyword>
<name>A0A512CWT0_9MICO</name>
<dbReference type="GO" id="GO:0009898">
    <property type="term" value="C:cytoplasmic side of plasma membrane"/>
    <property type="evidence" value="ECO:0007669"/>
    <property type="project" value="TreeGrafter"/>
</dbReference>
<accession>A0A512CWT0</accession>
<feature type="compositionally biased region" description="Basic and acidic residues" evidence="3">
    <location>
        <begin position="483"/>
        <end position="492"/>
    </location>
</feature>
<protein>
    <submittedName>
        <fullName evidence="4">Pilus biosynthesis protein CpaE</fullName>
    </submittedName>
</protein>
<evidence type="ECO:0000256" key="2">
    <source>
        <dbReference type="ARBA" id="ARBA00022840"/>
    </source>
</evidence>
<dbReference type="InterPro" id="IPR027417">
    <property type="entry name" value="P-loop_NTPase"/>
</dbReference>
<organism evidence="4 5">
    <name type="scientific">Terrabacter aerolatus</name>
    <dbReference type="NCBI Taxonomy" id="422442"/>
    <lineage>
        <taxon>Bacteria</taxon>
        <taxon>Bacillati</taxon>
        <taxon>Actinomycetota</taxon>
        <taxon>Actinomycetes</taxon>
        <taxon>Micrococcales</taxon>
        <taxon>Intrasporangiaceae</taxon>
        <taxon>Terrabacter</taxon>
    </lineage>
</organism>
<feature type="region of interest" description="Disordered" evidence="3">
    <location>
        <begin position="481"/>
        <end position="509"/>
    </location>
</feature>
<evidence type="ECO:0000256" key="3">
    <source>
        <dbReference type="SAM" id="MobiDB-lite"/>
    </source>
</evidence>
<sequence length="509" mass="52547">MTEVLTALSHRWESAVATVLEGVRGVTVSRRCADVPELLSVAEVGLGDTAVISSDLRGIDLAVVNRLRANGIRVIGVHPGDDEAGERRLRQLTVTITLPVDADADRWAEALEEGRASVDELEASLRGSGLPVGTDPSGLTDRSGLADGADGSTPADPVLEDSGRSGDPDGWLPAGSEVGRSGRATDDGTAAGVGRSSGDVGSEPAPDGSRRGPERAPVVAVWGPTGAPGRTTVATTLAAEVAGRGVEVLLVDADTYGGCVAQTLGLLDEAPGIAAACRAADQGLLDLPALSRIAPSVASGLRVLTGLPKAERWPEVRAAALERVLELSRSLVQVVVVDCGFCLEDDEELSYDTVAPRRNEATLTSLAASDVVVAVGGADPVALQRFVRGLQELGTVPSGEPVPVVNRVRSAAVGSRPESRIADSLLRFAGLSSVRFVPDDPATLDAALLAGRSVVEHAPESPVRAAVADLATAVLPWTVTPAARRDRREDRRPGRRRPPRGGRSAPVGA</sequence>
<proteinExistence type="predicted"/>
<dbReference type="OrthoDB" id="3217709at2"/>
<dbReference type="PANTHER" id="PTHR43384">
    <property type="entry name" value="SEPTUM SITE-DETERMINING PROTEIN MIND HOMOLOG, CHLOROPLASTIC-RELATED"/>
    <property type="match status" value="1"/>
</dbReference>
<feature type="region of interest" description="Disordered" evidence="3">
    <location>
        <begin position="126"/>
        <end position="217"/>
    </location>
</feature>
<dbReference type="InterPro" id="IPR050625">
    <property type="entry name" value="ParA/MinD_ATPase"/>
</dbReference>
<dbReference type="GO" id="GO:0016887">
    <property type="term" value="F:ATP hydrolysis activity"/>
    <property type="evidence" value="ECO:0007669"/>
    <property type="project" value="TreeGrafter"/>
</dbReference>
<comment type="caution">
    <text evidence="4">The sequence shown here is derived from an EMBL/GenBank/DDBJ whole genome shotgun (WGS) entry which is preliminary data.</text>
</comment>
<dbReference type="GO" id="GO:0051782">
    <property type="term" value="P:negative regulation of cell division"/>
    <property type="evidence" value="ECO:0007669"/>
    <property type="project" value="TreeGrafter"/>
</dbReference>
<dbReference type="Gene3D" id="3.40.50.300">
    <property type="entry name" value="P-loop containing nucleotide triphosphate hydrolases"/>
    <property type="match status" value="1"/>
</dbReference>
<evidence type="ECO:0000313" key="5">
    <source>
        <dbReference type="Proteomes" id="UP000321534"/>
    </source>
</evidence>
<dbReference type="AlphaFoldDB" id="A0A512CWT0"/>
<dbReference type="EMBL" id="BJYX01000002">
    <property type="protein sequence ID" value="GEO28681.1"/>
    <property type="molecule type" value="Genomic_DNA"/>
</dbReference>